<feature type="compositionally biased region" description="Polar residues" evidence="1">
    <location>
        <begin position="758"/>
        <end position="767"/>
    </location>
</feature>
<dbReference type="GO" id="GO:0005737">
    <property type="term" value="C:cytoplasm"/>
    <property type="evidence" value="ECO:0007669"/>
    <property type="project" value="UniProtKB-ARBA"/>
</dbReference>
<dbReference type="STRING" id="101127.A0A1X2GW93"/>
<comment type="caution">
    <text evidence="3">The sequence shown here is derived from an EMBL/GenBank/DDBJ whole genome shotgun (WGS) entry which is preliminary data.</text>
</comment>
<name>A0A1X2GW93_9FUNG</name>
<gene>
    <name evidence="3" type="ORF">DM01DRAFT_1331718</name>
</gene>
<dbReference type="InterPro" id="IPR051213">
    <property type="entry name" value="START_lipid_transfer"/>
</dbReference>
<dbReference type="PROSITE" id="PS50848">
    <property type="entry name" value="START"/>
    <property type="match status" value="1"/>
</dbReference>
<dbReference type="EMBL" id="MCGT01000002">
    <property type="protein sequence ID" value="ORX62270.1"/>
    <property type="molecule type" value="Genomic_DNA"/>
</dbReference>
<dbReference type="OrthoDB" id="196858at2759"/>
<evidence type="ECO:0000259" key="2">
    <source>
        <dbReference type="PROSITE" id="PS50848"/>
    </source>
</evidence>
<evidence type="ECO:0000256" key="1">
    <source>
        <dbReference type="SAM" id="MobiDB-lite"/>
    </source>
</evidence>
<dbReference type="PANTHER" id="PTHR19308:SF14">
    <property type="entry name" value="START DOMAIN-CONTAINING PROTEIN"/>
    <property type="match status" value="1"/>
</dbReference>
<dbReference type="Pfam" id="PF01852">
    <property type="entry name" value="START"/>
    <property type="match status" value="1"/>
</dbReference>
<organism evidence="3 4">
    <name type="scientific">Hesseltinella vesiculosa</name>
    <dbReference type="NCBI Taxonomy" id="101127"/>
    <lineage>
        <taxon>Eukaryota</taxon>
        <taxon>Fungi</taxon>
        <taxon>Fungi incertae sedis</taxon>
        <taxon>Mucoromycota</taxon>
        <taxon>Mucoromycotina</taxon>
        <taxon>Mucoromycetes</taxon>
        <taxon>Mucorales</taxon>
        <taxon>Cunninghamellaceae</taxon>
        <taxon>Hesseltinella</taxon>
    </lineage>
</organism>
<dbReference type="Gene3D" id="3.30.530.20">
    <property type="match status" value="2"/>
</dbReference>
<sequence length="883" mass="97788">MDWEEGYPPIQYGASHQQRFRTIFSDDEEDGLPQRWKTPSAISLTHSTTATYVDPLLSSTTYHIHQAENALSTLKHIVMEDGWKKALKHKSGVVVHMKNGLHKGDKTPIFKGEAVVHGFSPQSVFYVIGMRKLWDEQYEDGNLVENLNETTSLTYEVTKPTATSKSRDFALVERIECTQNGSIIFAATSVDTPRLPRIQGRTRAHIKLQGWILEPIRSNGTPATKVTYVIQETMKGWVPGFAKKSLARRPLVIALINDYLQKKSERVRAQSKSSLVVPLSQGRSRQPSLLNPFTPSLTDVSKQSGSHSPTPSQRSVILGSTVSNTSISKKRITFASQDTTFPTSDSMAESLMDPTIEQLQKIPTNPSSGSPRLYSHLPSTSTSPPNYGPPSNRSSQATALSPAAAAHPVIAPSPSTQRLYSNHRHPSKKAQCLALLKQLLPLDQWQLHADDGQLRTFLHPNKFIRVEGVIEGAWTPEQVCSTVQCSGARKIWDDGFQQGDILERFSQKDYLVRWSLMQGDSFTLISTIETDAVDGAIISASTSVEDPHVPPGNAQLQLAGWLFVPIKGRRATKVSLIIDKHAMQPAQALKGLFHYLSHHGCPPYIRRVAGKVTHEQFDGQTHNYAMEYIAKHEPSASYRARKPQPEKNWCTDVRVDLHSYRLGYDLVVSPQAGTRVEVAESYIKVYTSSPDMEGKKVLINVTSSSLGKITCNGAVMLHTKAESSPPTPPEVIDLDSSSNGSTPSSPLPSSQSLASTTAIQPSTKDQQPPSLPPSPLTPKLTTPTSSTAPVHPQVSQPPKRRQSQQLQTAELPQETSQEQPKEKPRHRDSSLSTSDDLLQNIDVPNGYVLVPQNQVSNLNFFFFVNEHMFTSLSIVKQYCYHFR</sequence>
<dbReference type="InterPro" id="IPR023393">
    <property type="entry name" value="START-like_dom_sf"/>
</dbReference>
<feature type="compositionally biased region" description="Polar residues" evidence="1">
    <location>
        <begin position="803"/>
        <end position="818"/>
    </location>
</feature>
<evidence type="ECO:0000313" key="4">
    <source>
        <dbReference type="Proteomes" id="UP000242146"/>
    </source>
</evidence>
<protein>
    <recommendedName>
        <fullName evidence="2">START domain-containing protein</fullName>
    </recommendedName>
</protein>
<feature type="compositionally biased region" description="Polar residues" evidence="1">
    <location>
        <begin position="360"/>
        <end position="370"/>
    </location>
</feature>
<feature type="domain" description="START" evidence="2">
    <location>
        <begin position="80"/>
        <end position="252"/>
    </location>
</feature>
<reference evidence="3 4" key="1">
    <citation type="submission" date="2016-07" db="EMBL/GenBank/DDBJ databases">
        <title>Pervasive Adenine N6-methylation of Active Genes in Fungi.</title>
        <authorList>
            <consortium name="DOE Joint Genome Institute"/>
            <person name="Mondo S.J."/>
            <person name="Dannebaum R.O."/>
            <person name="Kuo R.C."/>
            <person name="Labutti K."/>
            <person name="Haridas S."/>
            <person name="Kuo A."/>
            <person name="Salamov A."/>
            <person name="Ahrendt S.R."/>
            <person name="Lipzen A."/>
            <person name="Sullivan W."/>
            <person name="Andreopoulos W.B."/>
            <person name="Clum A."/>
            <person name="Lindquist E."/>
            <person name="Daum C."/>
            <person name="Ramamoorthy G.K."/>
            <person name="Gryganskyi A."/>
            <person name="Culley D."/>
            <person name="Magnuson J.K."/>
            <person name="James T.Y."/>
            <person name="O'Malley M.A."/>
            <person name="Stajich J.E."/>
            <person name="Spatafora J.W."/>
            <person name="Visel A."/>
            <person name="Grigoriev I.V."/>
        </authorList>
    </citation>
    <scope>NUCLEOTIDE SEQUENCE [LARGE SCALE GENOMIC DNA]</scope>
    <source>
        <strain evidence="3 4">NRRL 3301</strain>
    </source>
</reference>
<dbReference type="AlphaFoldDB" id="A0A1X2GW93"/>
<feature type="compositionally biased region" description="Low complexity" evidence="1">
    <location>
        <begin position="777"/>
        <end position="787"/>
    </location>
</feature>
<evidence type="ECO:0000313" key="3">
    <source>
        <dbReference type="EMBL" id="ORX62270.1"/>
    </source>
</evidence>
<dbReference type="PANTHER" id="PTHR19308">
    <property type="entry name" value="PHOSPHATIDYLCHOLINE TRANSFER PROTEIN"/>
    <property type="match status" value="1"/>
</dbReference>
<dbReference type="Proteomes" id="UP000242146">
    <property type="component" value="Unassembled WGS sequence"/>
</dbReference>
<dbReference type="CDD" id="cd00177">
    <property type="entry name" value="START"/>
    <property type="match status" value="1"/>
</dbReference>
<dbReference type="InterPro" id="IPR002913">
    <property type="entry name" value="START_lipid-bd_dom"/>
</dbReference>
<feature type="compositionally biased region" description="Polar residues" evidence="1">
    <location>
        <begin position="281"/>
        <end position="319"/>
    </location>
</feature>
<dbReference type="SMART" id="SM00234">
    <property type="entry name" value="START"/>
    <property type="match status" value="1"/>
</dbReference>
<feature type="compositionally biased region" description="Polar residues" evidence="1">
    <location>
        <begin position="377"/>
        <end position="393"/>
    </location>
</feature>
<feature type="region of interest" description="Disordered" evidence="1">
    <location>
        <begin position="719"/>
        <end position="838"/>
    </location>
</feature>
<dbReference type="GO" id="GO:0008289">
    <property type="term" value="F:lipid binding"/>
    <property type="evidence" value="ECO:0007669"/>
    <property type="project" value="InterPro"/>
</dbReference>
<feature type="compositionally biased region" description="Low complexity" evidence="1">
    <location>
        <begin position="734"/>
        <end position="757"/>
    </location>
</feature>
<dbReference type="SUPFAM" id="SSF55961">
    <property type="entry name" value="Bet v1-like"/>
    <property type="match status" value="2"/>
</dbReference>
<feature type="compositionally biased region" description="Low complexity" evidence="1">
    <location>
        <begin position="394"/>
        <end position="405"/>
    </location>
</feature>
<feature type="compositionally biased region" description="Basic and acidic residues" evidence="1">
    <location>
        <begin position="819"/>
        <end position="829"/>
    </location>
</feature>
<keyword evidence="4" id="KW-1185">Reference proteome</keyword>
<accession>A0A1X2GW93</accession>
<feature type="region of interest" description="Disordered" evidence="1">
    <location>
        <begin position="271"/>
        <end position="319"/>
    </location>
</feature>
<feature type="region of interest" description="Disordered" evidence="1">
    <location>
        <begin position="360"/>
        <end position="405"/>
    </location>
</feature>
<proteinExistence type="predicted"/>